<proteinExistence type="predicted"/>
<dbReference type="InterPro" id="IPR011990">
    <property type="entry name" value="TPR-like_helical_dom_sf"/>
</dbReference>
<sequence>MTVVDGVREISEGDIVQGVRLLRDSLLAAPDDFENQMTAVFEVDVHSDKWRDVLCDEAEWPEIALDVGCILWGAGVEMIGLRLMRFAHQEQVSHASVILATCLLWLGAIDEAVDILETLVAHDGPEGDEAAGVLGGAYALEFRRTDSRVNELLRRGYQSDEDRFGITYAKVLRQNGQIDEAEMILQAAVLSGNEGTPIVLANLLLDERQDRVGAERLYRVGIAKGDAFSATNLALMIVEDDHRVEEARELLTWAASRSDLLAKKKLAELDGDGVAIPS</sequence>
<organism evidence="1 2">
    <name type="scientific">Subtercola frigoramans</name>
    <dbReference type="NCBI Taxonomy" id="120298"/>
    <lineage>
        <taxon>Bacteria</taxon>
        <taxon>Bacillati</taxon>
        <taxon>Actinomycetota</taxon>
        <taxon>Actinomycetes</taxon>
        <taxon>Micrococcales</taxon>
        <taxon>Microbacteriaceae</taxon>
        <taxon>Subtercola</taxon>
    </lineage>
</organism>
<keyword evidence="2" id="KW-1185">Reference proteome</keyword>
<evidence type="ECO:0000313" key="1">
    <source>
        <dbReference type="EMBL" id="MBM7472910.1"/>
    </source>
</evidence>
<dbReference type="SUPFAM" id="SSF81901">
    <property type="entry name" value="HCP-like"/>
    <property type="match status" value="1"/>
</dbReference>
<dbReference type="Gene3D" id="1.25.40.10">
    <property type="entry name" value="Tetratricopeptide repeat domain"/>
    <property type="match status" value="1"/>
</dbReference>
<name>A0ABS2L860_9MICO</name>
<dbReference type="EMBL" id="JAFBBU010000001">
    <property type="protein sequence ID" value="MBM7472910.1"/>
    <property type="molecule type" value="Genomic_DNA"/>
</dbReference>
<dbReference type="Proteomes" id="UP000776164">
    <property type="component" value="Unassembled WGS sequence"/>
</dbReference>
<protein>
    <submittedName>
        <fullName evidence="1">Tetratricopeptide (TPR) repeat protein</fullName>
    </submittedName>
</protein>
<dbReference type="RefSeq" id="WP_205109986.1">
    <property type="nucleotide sequence ID" value="NZ_BAAAHT010000015.1"/>
</dbReference>
<accession>A0ABS2L860</accession>
<gene>
    <name evidence="1" type="ORF">JOE66_002544</name>
</gene>
<comment type="caution">
    <text evidence="1">The sequence shown here is derived from an EMBL/GenBank/DDBJ whole genome shotgun (WGS) entry which is preliminary data.</text>
</comment>
<evidence type="ECO:0000313" key="2">
    <source>
        <dbReference type="Proteomes" id="UP000776164"/>
    </source>
</evidence>
<reference evidence="1 2" key="1">
    <citation type="submission" date="2021-01" db="EMBL/GenBank/DDBJ databases">
        <title>Sequencing the genomes of 1000 actinobacteria strains.</title>
        <authorList>
            <person name="Klenk H.-P."/>
        </authorList>
    </citation>
    <scope>NUCLEOTIDE SEQUENCE [LARGE SCALE GENOMIC DNA]</scope>
    <source>
        <strain evidence="1 2">DSM 13057</strain>
    </source>
</reference>